<evidence type="ECO:0000313" key="5">
    <source>
        <dbReference type="Proteomes" id="UP000275267"/>
    </source>
</evidence>
<dbReference type="PANTHER" id="PTHR31642:SF56">
    <property type="entry name" value="PUTRESCINE HYDROXYCINNAMOYLTRANSFERASE 2"/>
    <property type="match status" value="1"/>
</dbReference>
<comment type="similarity">
    <text evidence="1">Belongs to the plant acyltransferase family.</text>
</comment>
<accession>A0A3L6PVT6</accession>
<dbReference type="Pfam" id="PF02458">
    <property type="entry name" value="Transferase"/>
    <property type="match status" value="1"/>
</dbReference>
<dbReference type="AlphaFoldDB" id="A0A3L6PVT6"/>
<gene>
    <name evidence="4" type="ORF">C2845_PM16G03790</name>
</gene>
<dbReference type="PANTHER" id="PTHR31642">
    <property type="entry name" value="TRICHOTHECENE 3-O-ACETYLTRANSFERASE"/>
    <property type="match status" value="1"/>
</dbReference>
<evidence type="ECO:0000256" key="1">
    <source>
        <dbReference type="ARBA" id="ARBA00009861"/>
    </source>
</evidence>
<protein>
    <submittedName>
        <fullName evidence="4">Shikimate O-hydroxycinnamoyltransferase-like</fullName>
    </submittedName>
</protein>
<comment type="caution">
    <text evidence="4">The sequence shown here is derived from an EMBL/GenBank/DDBJ whole genome shotgun (WGS) entry which is preliminary data.</text>
</comment>
<name>A0A3L6PVT6_PANMI</name>
<organism evidence="4 5">
    <name type="scientific">Panicum miliaceum</name>
    <name type="common">Proso millet</name>
    <name type="synonym">Broomcorn millet</name>
    <dbReference type="NCBI Taxonomy" id="4540"/>
    <lineage>
        <taxon>Eukaryota</taxon>
        <taxon>Viridiplantae</taxon>
        <taxon>Streptophyta</taxon>
        <taxon>Embryophyta</taxon>
        <taxon>Tracheophyta</taxon>
        <taxon>Spermatophyta</taxon>
        <taxon>Magnoliopsida</taxon>
        <taxon>Liliopsida</taxon>
        <taxon>Poales</taxon>
        <taxon>Poaceae</taxon>
        <taxon>PACMAD clade</taxon>
        <taxon>Panicoideae</taxon>
        <taxon>Panicodae</taxon>
        <taxon>Paniceae</taxon>
        <taxon>Panicinae</taxon>
        <taxon>Panicum</taxon>
        <taxon>Panicum sect. Panicum</taxon>
    </lineage>
</organism>
<proteinExistence type="inferred from homology"/>
<reference evidence="5" key="1">
    <citation type="journal article" date="2019" name="Nat. Commun.">
        <title>The genome of broomcorn millet.</title>
        <authorList>
            <person name="Zou C."/>
            <person name="Miki D."/>
            <person name="Li D."/>
            <person name="Tang Q."/>
            <person name="Xiao L."/>
            <person name="Rajput S."/>
            <person name="Deng P."/>
            <person name="Jia W."/>
            <person name="Huang R."/>
            <person name="Zhang M."/>
            <person name="Sun Y."/>
            <person name="Hu J."/>
            <person name="Fu X."/>
            <person name="Schnable P.S."/>
            <person name="Li F."/>
            <person name="Zhang H."/>
            <person name="Feng B."/>
            <person name="Zhu X."/>
            <person name="Liu R."/>
            <person name="Schnable J.C."/>
            <person name="Zhu J.-K."/>
            <person name="Zhang H."/>
        </authorList>
    </citation>
    <scope>NUCLEOTIDE SEQUENCE [LARGE SCALE GENOMIC DNA]</scope>
</reference>
<dbReference type="STRING" id="4540.A0A3L6PVT6"/>
<dbReference type="EMBL" id="PQIB02000015">
    <property type="protein sequence ID" value="RLM65424.1"/>
    <property type="molecule type" value="Genomic_DNA"/>
</dbReference>
<sequence>MAAVEVLTSELVTPAGETPAGAIWLSNLDLAARRGYTPTVYFYRPDGEPGLFAVDVIKDSLASELVTFYPLAGRLQVDCTGEGVVFVTARSEYVLDDL</sequence>
<evidence type="ECO:0000313" key="4">
    <source>
        <dbReference type="EMBL" id="RLM65424.1"/>
    </source>
</evidence>
<dbReference type="GO" id="GO:0016747">
    <property type="term" value="F:acyltransferase activity, transferring groups other than amino-acyl groups"/>
    <property type="evidence" value="ECO:0007669"/>
    <property type="project" value="TreeGrafter"/>
</dbReference>
<dbReference type="InterPro" id="IPR023213">
    <property type="entry name" value="CAT-like_dom_sf"/>
</dbReference>
<keyword evidence="5" id="KW-1185">Reference proteome</keyword>
<dbReference type="Gene3D" id="3.30.559.10">
    <property type="entry name" value="Chloramphenicol acetyltransferase-like domain"/>
    <property type="match status" value="1"/>
</dbReference>
<evidence type="ECO:0000256" key="3">
    <source>
        <dbReference type="ARBA" id="ARBA00023315"/>
    </source>
</evidence>
<dbReference type="OrthoDB" id="781390at2759"/>
<keyword evidence="3" id="KW-0012">Acyltransferase</keyword>
<dbReference type="Proteomes" id="UP000275267">
    <property type="component" value="Unassembled WGS sequence"/>
</dbReference>
<evidence type="ECO:0000256" key="2">
    <source>
        <dbReference type="ARBA" id="ARBA00022679"/>
    </source>
</evidence>
<keyword evidence="2" id="KW-0808">Transferase</keyword>
<dbReference type="InterPro" id="IPR050317">
    <property type="entry name" value="Plant_Fungal_Acyltransferase"/>
</dbReference>